<organism evidence="2 3">
    <name type="scientific">Morella rubra</name>
    <name type="common">Chinese bayberry</name>
    <dbReference type="NCBI Taxonomy" id="262757"/>
    <lineage>
        <taxon>Eukaryota</taxon>
        <taxon>Viridiplantae</taxon>
        <taxon>Streptophyta</taxon>
        <taxon>Embryophyta</taxon>
        <taxon>Tracheophyta</taxon>
        <taxon>Spermatophyta</taxon>
        <taxon>Magnoliopsida</taxon>
        <taxon>eudicotyledons</taxon>
        <taxon>Gunneridae</taxon>
        <taxon>Pentapetalae</taxon>
        <taxon>rosids</taxon>
        <taxon>fabids</taxon>
        <taxon>Fagales</taxon>
        <taxon>Myricaceae</taxon>
        <taxon>Morella</taxon>
    </lineage>
</organism>
<reference evidence="2 3" key="1">
    <citation type="journal article" date="2019" name="Plant Biotechnol. J.">
        <title>The red bayberry genome and genetic basis of sex determination.</title>
        <authorList>
            <person name="Jia H.M."/>
            <person name="Jia H.J."/>
            <person name="Cai Q.L."/>
            <person name="Wang Y."/>
            <person name="Zhao H.B."/>
            <person name="Yang W.F."/>
            <person name="Wang G.Y."/>
            <person name="Li Y.H."/>
            <person name="Zhan D.L."/>
            <person name="Shen Y.T."/>
            <person name="Niu Q.F."/>
            <person name="Chang L."/>
            <person name="Qiu J."/>
            <person name="Zhao L."/>
            <person name="Xie H.B."/>
            <person name="Fu W.Y."/>
            <person name="Jin J."/>
            <person name="Li X.W."/>
            <person name="Jiao Y."/>
            <person name="Zhou C.C."/>
            <person name="Tu T."/>
            <person name="Chai C.Y."/>
            <person name="Gao J.L."/>
            <person name="Fan L.J."/>
            <person name="van de Weg E."/>
            <person name="Wang J.Y."/>
            <person name="Gao Z.S."/>
        </authorList>
    </citation>
    <scope>NUCLEOTIDE SEQUENCE [LARGE SCALE GENOMIC DNA]</scope>
    <source>
        <tissue evidence="2">Leaves</tissue>
    </source>
</reference>
<feature type="region of interest" description="Disordered" evidence="1">
    <location>
        <begin position="40"/>
        <end position="79"/>
    </location>
</feature>
<feature type="compositionally biased region" description="Pro residues" evidence="1">
    <location>
        <begin position="70"/>
        <end position="79"/>
    </location>
</feature>
<dbReference type="Proteomes" id="UP000516437">
    <property type="component" value="Chromosome 5"/>
</dbReference>
<gene>
    <name evidence="2" type="ORF">CJ030_MR5G017517</name>
</gene>
<evidence type="ECO:0000313" key="3">
    <source>
        <dbReference type="Proteomes" id="UP000516437"/>
    </source>
</evidence>
<keyword evidence="3" id="KW-1185">Reference proteome</keyword>
<protein>
    <submittedName>
        <fullName evidence="2">Uncharacterized protein</fullName>
    </submittedName>
</protein>
<accession>A0A6A1VPJ1</accession>
<evidence type="ECO:0000313" key="2">
    <source>
        <dbReference type="EMBL" id="KAB1214774.1"/>
    </source>
</evidence>
<proteinExistence type="predicted"/>
<sequence>MSERQMQHAVSCSQDLRANQFPPSYLQARGRKVFHAHLTENKSLLPESSTRSVPSLVGGRESLETLCSKSPPPPQPHPQ</sequence>
<name>A0A6A1VPJ1_9ROSI</name>
<comment type="caution">
    <text evidence="2">The sequence shown here is derived from an EMBL/GenBank/DDBJ whole genome shotgun (WGS) entry which is preliminary data.</text>
</comment>
<dbReference type="AlphaFoldDB" id="A0A6A1VPJ1"/>
<dbReference type="EMBL" id="RXIC02000023">
    <property type="protein sequence ID" value="KAB1214774.1"/>
    <property type="molecule type" value="Genomic_DNA"/>
</dbReference>
<evidence type="ECO:0000256" key="1">
    <source>
        <dbReference type="SAM" id="MobiDB-lite"/>
    </source>
</evidence>